<accession>A0A1F6DFQ2</accession>
<gene>
    <name evidence="2" type="ORF">A3C89_00615</name>
</gene>
<reference evidence="2 3" key="1">
    <citation type="journal article" date="2016" name="Nat. Commun.">
        <title>Thousands of microbial genomes shed light on interconnected biogeochemical processes in an aquifer system.</title>
        <authorList>
            <person name="Anantharaman K."/>
            <person name="Brown C.T."/>
            <person name="Hug L.A."/>
            <person name="Sharon I."/>
            <person name="Castelle C.J."/>
            <person name="Probst A.J."/>
            <person name="Thomas B.C."/>
            <person name="Singh A."/>
            <person name="Wilkins M.J."/>
            <person name="Karaoz U."/>
            <person name="Brodie E.L."/>
            <person name="Williams K.H."/>
            <person name="Hubbard S.S."/>
            <person name="Banfield J.F."/>
        </authorList>
    </citation>
    <scope>NUCLEOTIDE SEQUENCE [LARGE SCALE GENOMIC DNA]</scope>
</reference>
<organism evidence="2 3">
    <name type="scientific">Candidatus Kaiserbacteria bacterium RIFCSPHIGHO2_02_FULL_50_50</name>
    <dbReference type="NCBI Taxonomy" id="1798492"/>
    <lineage>
        <taxon>Bacteria</taxon>
        <taxon>Candidatus Kaiseribacteriota</taxon>
    </lineage>
</organism>
<dbReference type="Pfam" id="PF00583">
    <property type="entry name" value="Acetyltransf_1"/>
    <property type="match status" value="1"/>
</dbReference>
<name>A0A1F6DFQ2_9BACT</name>
<evidence type="ECO:0000313" key="3">
    <source>
        <dbReference type="Proteomes" id="UP000178794"/>
    </source>
</evidence>
<dbReference type="Proteomes" id="UP000178794">
    <property type="component" value="Unassembled WGS sequence"/>
</dbReference>
<dbReference type="InterPro" id="IPR016181">
    <property type="entry name" value="Acyl_CoA_acyltransferase"/>
</dbReference>
<dbReference type="EMBL" id="MFLF01000008">
    <property type="protein sequence ID" value="OGG60253.1"/>
    <property type="molecule type" value="Genomic_DNA"/>
</dbReference>
<dbReference type="CDD" id="cd04301">
    <property type="entry name" value="NAT_SF"/>
    <property type="match status" value="1"/>
</dbReference>
<sequence>MQNILMLLPQPRAPKRTLFEEVPELNTIWTPELSATAALHTKSWEDHDSRTESGEVLVAYVNGQPVGVTGWYLMGDNEAGLRWHGVLPPHRRKGYSRIMIELACKRLPSSIRKVYECTRNPKSIAAFRACGFEVLTDPEIMAQARQHAEYDLEGTGQVLCKRLY</sequence>
<protein>
    <recommendedName>
        <fullName evidence="1">N-acetyltransferase domain-containing protein</fullName>
    </recommendedName>
</protein>
<dbReference type="PROSITE" id="PS51186">
    <property type="entry name" value="GNAT"/>
    <property type="match status" value="1"/>
</dbReference>
<dbReference type="Gene3D" id="3.40.630.30">
    <property type="match status" value="1"/>
</dbReference>
<dbReference type="InterPro" id="IPR000182">
    <property type="entry name" value="GNAT_dom"/>
</dbReference>
<dbReference type="SUPFAM" id="SSF55729">
    <property type="entry name" value="Acyl-CoA N-acyltransferases (Nat)"/>
    <property type="match status" value="1"/>
</dbReference>
<dbReference type="AlphaFoldDB" id="A0A1F6DFQ2"/>
<dbReference type="GO" id="GO:0016747">
    <property type="term" value="F:acyltransferase activity, transferring groups other than amino-acyl groups"/>
    <property type="evidence" value="ECO:0007669"/>
    <property type="project" value="InterPro"/>
</dbReference>
<evidence type="ECO:0000313" key="2">
    <source>
        <dbReference type="EMBL" id="OGG60253.1"/>
    </source>
</evidence>
<comment type="caution">
    <text evidence="2">The sequence shown here is derived from an EMBL/GenBank/DDBJ whole genome shotgun (WGS) entry which is preliminary data.</text>
</comment>
<feature type="domain" description="N-acetyltransferase" evidence="1">
    <location>
        <begin position="13"/>
        <end position="146"/>
    </location>
</feature>
<evidence type="ECO:0000259" key="1">
    <source>
        <dbReference type="PROSITE" id="PS51186"/>
    </source>
</evidence>
<proteinExistence type="predicted"/>